<gene>
    <name evidence="1" type="ORF">HCOI_01377300</name>
</gene>
<dbReference type="GO" id="GO:0003964">
    <property type="term" value="F:RNA-directed DNA polymerase activity"/>
    <property type="evidence" value="ECO:0007669"/>
    <property type="project" value="UniProtKB-KW"/>
</dbReference>
<accession>W6NDF2</accession>
<dbReference type="AlphaFoldDB" id="W6NDF2"/>
<proteinExistence type="predicted"/>
<keyword evidence="1" id="KW-0378">Hydrolase</keyword>
<sequence length="149" mass="16366">MENTIPDLQGPIQQTWSHTVKATYSAHKRVMRQKKVVYKHWQRTRASEGLAAHGSSKKLAKAIVGKAKDTEMDALYEKLHVRKGDQLVFRSAKVRQPATQYISAIKAVEDSDGVAVKPAEVGVGGKNSSGNGTSPRLRTFALQHAANLF</sequence>
<organism evidence="1">
    <name type="scientific">Haemonchus contortus</name>
    <name type="common">Barber pole worm</name>
    <dbReference type="NCBI Taxonomy" id="6289"/>
    <lineage>
        <taxon>Eukaryota</taxon>
        <taxon>Metazoa</taxon>
        <taxon>Ecdysozoa</taxon>
        <taxon>Nematoda</taxon>
        <taxon>Chromadorea</taxon>
        <taxon>Rhabditida</taxon>
        <taxon>Rhabditina</taxon>
        <taxon>Rhabditomorpha</taxon>
        <taxon>Strongyloidea</taxon>
        <taxon>Trichostrongylidae</taxon>
        <taxon>Haemonchus</taxon>
    </lineage>
</organism>
<reference evidence="1" key="2">
    <citation type="submission" date="2013-05" db="EMBL/GenBank/DDBJ databases">
        <title>The genome and transcriptome of Haemonchus contortus: a key model parasite for drug and vaccine discovery.</title>
        <authorList>
            <person name="Laing R."/>
            <person name="Kikuchi T."/>
            <person name="Martinelli A."/>
            <person name="Tsai I.J."/>
            <person name="Beech R.N."/>
            <person name="Redman E."/>
            <person name="Holroyd N."/>
            <person name="Bartley D.J."/>
            <person name="Beasley H."/>
            <person name="Britton C."/>
            <person name="Curran D."/>
            <person name="Devaney E."/>
            <person name="Gilabert A."/>
            <person name="Jackson F."/>
            <person name="Hunt M."/>
            <person name="Johnston S."/>
            <person name="Kryukov I."/>
            <person name="Li K."/>
            <person name="Morrison A.A."/>
            <person name="Reid A.J."/>
            <person name="Sargison N."/>
            <person name="Saunders G."/>
            <person name="Wasmuth J.D."/>
            <person name="Wolstenholme A."/>
            <person name="Berriman M."/>
            <person name="Gilleard J.S."/>
            <person name="Cotton J.A."/>
        </authorList>
    </citation>
    <scope>NUCLEOTIDE SEQUENCE [LARGE SCALE GENOMIC DNA]</scope>
    <source>
        <strain evidence="1">ISE/inbred ISE</strain>
    </source>
</reference>
<keyword evidence="1" id="KW-0808">Transferase</keyword>
<reference evidence="1" key="1">
    <citation type="submission" date="2013-03" db="EMBL/GenBank/DDBJ databases">
        <authorList>
            <person name="Aslett M."/>
        </authorList>
    </citation>
    <scope>NUCLEOTIDE SEQUENCE [LARGE SCALE GENOMIC DNA]</scope>
    <source>
        <strain evidence="1">ISE/inbred ISE</strain>
    </source>
</reference>
<keyword evidence="1" id="KW-0255">Endonuclease</keyword>
<protein>
    <submittedName>
        <fullName evidence="1">Endonuclease-reverse transcriptase HmRTE-e01</fullName>
    </submittedName>
</protein>
<evidence type="ECO:0000313" key="1">
    <source>
        <dbReference type="EMBL" id="CDL95181.1"/>
    </source>
</evidence>
<dbReference type="GO" id="GO:0004519">
    <property type="term" value="F:endonuclease activity"/>
    <property type="evidence" value="ECO:0007669"/>
    <property type="project" value="UniProtKB-KW"/>
</dbReference>
<keyword evidence="1" id="KW-0695">RNA-directed DNA polymerase</keyword>
<dbReference type="EMBL" id="CAVP010058784">
    <property type="protein sequence ID" value="CDL95181.1"/>
    <property type="molecule type" value="Genomic_DNA"/>
</dbReference>
<keyword evidence="1" id="KW-0540">Nuclease</keyword>
<comment type="caution">
    <text evidence="1">The sequence shown here is derived from an EMBL/GenBank/DDBJ whole genome shotgun (WGS) entry which is preliminary data.</text>
</comment>
<name>W6NDF2_HAECO</name>
<keyword evidence="1" id="KW-0548">Nucleotidyltransferase</keyword>